<keyword evidence="4" id="KW-1185">Reference proteome</keyword>
<feature type="domain" description="Glycosyl transferase family 1" evidence="1">
    <location>
        <begin position="217"/>
        <end position="375"/>
    </location>
</feature>
<dbReference type="InterPro" id="IPR028098">
    <property type="entry name" value="Glyco_trans_4-like_N"/>
</dbReference>
<dbReference type="InterPro" id="IPR050194">
    <property type="entry name" value="Glycosyltransferase_grp1"/>
</dbReference>
<organism evidence="3 4">
    <name type="scientific">Leptospira johnsonii</name>
    <dbReference type="NCBI Taxonomy" id="1917820"/>
    <lineage>
        <taxon>Bacteria</taxon>
        <taxon>Pseudomonadati</taxon>
        <taxon>Spirochaetota</taxon>
        <taxon>Spirochaetia</taxon>
        <taxon>Leptospirales</taxon>
        <taxon>Leptospiraceae</taxon>
        <taxon>Leptospira</taxon>
    </lineage>
</organism>
<comment type="caution">
    <text evidence="3">The sequence shown here is derived from an EMBL/GenBank/DDBJ whole genome shotgun (WGS) entry which is preliminary data.</text>
</comment>
<dbReference type="PANTHER" id="PTHR45947">
    <property type="entry name" value="SULFOQUINOVOSYL TRANSFERASE SQD2"/>
    <property type="match status" value="1"/>
</dbReference>
<evidence type="ECO:0000259" key="2">
    <source>
        <dbReference type="Pfam" id="PF13439"/>
    </source>
</evidence>
<dbReference type="Pfam" id="PF13439">
    <property type="entry name" value="Glyco_transf_4"/>
    <property type="match status" value="1"/>
</dbReference>
<dbReference type="SUPFAM" id="SSF53756">
    <property type="entry name" value="UDP-Glycosyltransferase/glycogen phosphorylase"/>
    <property type="match status" value="1"/>
</dbReference>
<dbReference type="EMBL" id="BFAY01000011">
    <property type="protein sequence ID" value="GBF38922.1"/>
    <property type="molecule type" value="Genomic_DNA"/>
</dbReference>
<reference evidence="3 4" key="1">
    <citation type="submission" date="2018-02" db="EMBL/GenBank/DDBJ databases">
        <title>Novel Leptospira species isolated from soil and water in Japan.</title>
        <authorList>
            <person name="Nakao R."/>
            <person name="Masuzawa T."/>
        </authorList>
    </citation>
    <scope>NUCLEOTIDE SEQUENCE [LARGE SCALE GENOMIC DNA]</scope>
    <source>
        <strain evidence="3 4">E8</strain>
    </source>
</reference>
<dbReference type="OrthoDB" id="179766at2"/>
<dbReference type="InterPro" id="IPR001296">
    <property type="entry name" value="Glyco_trans_1"/>
</dbReference>
<dbReference type="Proteomes" id="UP000245076">
    <property type="component" value="Unassembled WGS sequence"/>
</dbReference>
<name>A0A2P2D2R6_9LEPT</name>
<dbReference type="Gene3D" id="3.40.50.2000">
    <property type="entry name" value="Glycogen Phosphorylase B"/>
    <property type="match status" value="2"/>
</dbReference>
<evidence type="ECO:0000313" key="4">
    <source>
        <dbReference type="Proteomes" id="UP000245076"/>
    </source>
</evidence>
<dbReference type="CDD" id="cd03801">
    <property type="entry name" value="GT4_PimA-like"/>
    <property type="match status" value="1"/>
</dbReference>
<dbReference type="PANTHER" id="PTHR45947:SF3">
    <property type="entry name" value="SULFOQUINOVOSYL TRANSFERASE SQD2"/>
    <property type="match status" value="1"/>
</dbReference>
<evidence type="ECO:0000313" key="3">
    <source>
        <dbReference type="EMBL" id="GBF38922.1"/>
    </source>
</evidence>
<evidence type="ECO:0000259" key="1">
    <source>
        <dbReference type="Pfam" id="PF00534"/>
    </source>
</evidence>
<keyword evidence="3" id="KW-0808">Transferase</keyword>
<dbReference type="RefSeq" id="WP_108928606.1">
    <property type="nucleotide sequence ID" value="NZ_BFAY01000011.1"/>
</dbReference>
<dbReference type="AlphaFoldDB" id="A0A2P2D2R6"/>
<gene>
    <name evidence="3" type="ORF">LPTSP1_19170</name>
</gene>
<dbReference type="GO" id="GO:0016757">
    <property type="term" value="F:glycosyltransferase activity"/>
    <property type="evidence" value="ECO:0007669"/>
    <property type="project" value="InterPro"/>
</dbReference>
<proteinExistence type="predicted"/>
<sequence length="396" mass="45204">MNILIITDYFPPDKIGGVGEIARNLQNYYQQKGNNTYVLTTGKKNPSDESSKVFRTSSGLIKGVFLGNFRVLGLIKKYNIDVINLHQASTTLFLFAKPFYRILGKKFPKVVNSFQVNYFSELKEVKSVNIQGYTFRPLFKEYLEKFLLDPMHIVLDFIGYVFSDIITVVSSENRKEFYNTFCKVWKKEIKIIPNGVSPDFGALTLDFKDKDLEQQLKGKLVLTYIGVFRVRKRVFNLLFALKEVVKENKNIILLLIGGGRKYEDKILALISELDLQNNVKFIGPIPNQRVPYYLKLTDIFCLPTSYEGMPIAILEAMSLGKAVVTTKVSGMVDLIESGKDGFLTKVDDIDEIKRTILELSADPKKIVNAGKAARKKIENRYDWDIVSSEYLEVFRG</sequence>
<protein>
    <submittedName>
        <fullName evidence="3">Glycosyltransferase, group 1 family protein</fullName>
    </submittedName>
</protein>
<accession>A0A2P2D2R6</accession>
<dbReference type="Pfam" id="PF00534">
    <property type="entry name" value="Glycos_transf_1"/>
    <property type="match status" value="1"/>
</dbReference>
<feature type="domain" description="Glycosyltransferase subfamily 4-like N-terminal" evidence="2">
    <location>
        <begin position="15"/>
        <end position="199"/>
    </location>
</feature>